<keyword evidence="4 9" id="KW-0853">WD repeat</keyword>
<proteinExistence type="inferred from homology"/>
<evidence type="ECO:0000256" key="6">
    <source>
        <dbReference type="ARBA" id="ARBA00023242"/>
    </source>
</evidence>
<sequence>MKIKVLSRDDADYLGERSTDSHKNAKNIDPKLHPFEKPIEYKRALNAVKMDRVFAKPFVSALSGHRDGVYSLIRHPSQLNWVLSGGCDGEIRLWNASTSKCIGDWRAHSSFVRGLAFCGDQNRVYSCGSDKLIQLWDLPRSLVSGINDEVKEEPKSIKTWMCPHSVTALDHQRKSTNFGTVAANILNVWDPERSEAIQKMSWGEDSLISLKFNPIETYVLGTTAEDRAIILYDVRGNTPIKKVILQMKSNAMVWNPMEAFHFTVANEDHNAYTFDMRNLGKAMYTHSGHVSALLAIDYSPTGQEFVTGSYDKTLRIFEKGAPQSRDVYYTKRMQRIFSICYTGDSTYILSGSDDTNIRIWKSEASKNLRIKNIKEVEKEEYSKALIDRYKEFPEVKRILKKRHLPLHVKTVSKTKAIIKKSQREKEEKRKRHSKKGSVPVVPPSKKSIVKEVS</sequence>
<evidence type="ECO:0000256" key="5">
    <source>
        <dbReference type="ARBA" id="ARBA00022737"/>
    </source>
</evidence>
<dbReference type="GO" id="GO:0032040">
    <property type="term" value="C:small-subunit processome"/>
    <property type="evidence" value="ECO:0007669"/>
    <property type="project" value="TreeGrafter"/>
</dbReference>
<evidence type="ECO:0000256" key="9">
    <source>
        <dbReference type="PROSITE-ProRule" id="PRU00221"/>
    </source>
</evidence>
<dbReference type="EMBL" id="GIBP01002658">
    <property type="protein sequence ID" value="NDV31627.1"/>
    <property type="molecule type" value="Transcribed_RNA"/>
</dbReference>
<dbReference type="PANTHER" id="PTHR22851">
    <property type="entry name" value="U3 SMALL NUCLEOLAR RNA U3 SNORNA ASSOCIATED PROTEIN"/>
    <property type="match status" value="1"/>
</dbReference>
<feature type="repeat" description="WD" evidence="9">
    <location>
        <begin position="286"/>
        <end position="318"/>
    </location>
</feature>
<dbReference type="InterPro" id="IPR001680">
    <property type="entry name" value="WD40_rpt"/>
</dbReference>
<dbReference type="Pfam" id="PF04158">
    <property type="entry name" value="Sof1"/>
    <property type="match status" value="1"/>
</dbReference>
<dbReference type="InterPro" id="IPR007287">
    <property type="entry name" value="Sof1"/>
</dbReference>
<feature type="domain" description="Sof1-like protein" evidence="11">
    <location>
        <begin position="362"/>
        <end position="448"/>
    </location>
</feature>
<reference evidence="12" key="1">
    <citation type="journal article" date="2020" name="J. Eukaryot. Microbiol.">
        <title>De novo Sequencing, Assembly and Annotation of the Transcriptome for the Free-Living Testate Amoeba Arcella intermedia.</title>
        <authorList>
            <person name="Ribeiro G.M."/>
            <person name="Porfirio-Sousa A.L."/>
            <person name="Maurer-Alcala X.X."/>
            <person name="Katz L.A."/>
            <person name="Lahr D.J.G."/>
        </authorList>
    </citation>
    <scope>NUCLEOTIDE SEQUENCE</scope>
</reference>
<dbReference type="SUPFAM" id="SSF50978">
    <property type="entry name" value="WD40 repeat-like"/>
    <property type="match status" value="1"/>
</dbReference>
<feature type="compositionally biased region" description="Low complexity" evidence="10">
    <location>
        <begin position="436"/>
        <end position="447"/>
    </location>
</feature>
<dbReference type="PROSITE" id="PS50294">
    <property type="entry name" value="WD_REPEATS_REGION"/>
    <property type="match status" value="4"/>
</dbReference>
<comment type="subcellular location">
    <subcellularLocation>
        <location evidence="1">Nucleus</location>
        <location evidence="1">Nucleolus</location>
    </subcellularLocation>
</comment>
<evidence type="ECO:0000256" key="2">
    <source>
        <dbReference type="ARBA" id="ARBA00005649"/>
    </source>
</evidence>
<comment type="similarity">
    <text evidence="2">Belongs to the WD repeat DCAF13/WDSOF1 family.</text>
</comment>
<evidence type="ECO:0000313" key="12">
    <source>
        <dbReference type="EMBL" id="NDV31627.1"/>
    </source>
</evidence>
<dbReference type="AlphaFoldDB" id="A0A6B2L418"/>
<dbReference type="InterPro" id="IPR020472">
    <property type="entry name" value="WD40_PAC1"/>
</dbReference>
<keyword evidence="5" id="KW-0677">Repeat</keyword>
<dbReference type="SMART" id="SM00320">
    <property type="entry name" value="WD40"/>
    <property type="match status" value="5"/>
</dbReference>
<dbReference type="UniPathway" id="UPA00143"/>
<dbReference type="GO" id="GO:0000462">
    <property type="term" value="P:maturation of SSU-rRNA from tricistronic rRNA transcript (SSU-rRNA, 5.8S rRNA, LSU-rRNA)"/>
    <property type="evidence" value="ECO:0007669"/>
    <property type="project" value="TreeGrafter"/>
</dbReference>
<dbReference type="InterPro" id="IPR019775">
    <property type="entry name" value="WD40_repeat_CS"/>
</dbReference>
<feature type="repeat" description="WD" evidence="9">
    <location>
        <begin position="105"/>
        <end position="138"/>
    </location>
</feature>
<dbReference type="PRINTS" id="PR00320">
    <property type="entry name" value="GPROTEINBRPT"/>
</dbReference>
<dbReference type="PROSITE" id="PS50082">
    <property type="entry name" value="WD_REPEATS_2"/>
    <property type="match status" value="4"/>
</dbReference>
<dbReference type="InterPro" id="IPR015943">
    <property type="entry name" value="WD40/YVTN_repeat-like_dom_sf"/>
</dbReference>
<evidence type="ECO:0000256" key="3">
    <source>
        <dbReference type="ARBA" id="ARBA00021762"/>
    </source>
</evidence>
<feature type="region of interest" description="Disordered" evidence="10">
    <location>
        <begin position="415"/>
        <end position="453"/>
    </location>
</feature>
<evidence type="ECO:0000256" key="7">
    <source>
        <dbReference type="ARBA" id="ARBA00023274"/>
    </source>
</evidence>
<protein>
    <recommendedName>
        <fullName evidence="3">DDB1- and CUL4-associated factor 13</fullName>
    </recommendedName>
    <alternativeName>
        <fullName evidence="8">WD repeat and SOF domain-containing protein 1</fullName>
    </alternativeName>
</protein>
<dbReference type="Gene3D" id="2.130.10.10">
    <property type="entry name" value="YVTN repeat-like/Quinoprotein amine dehydrogenase"/>
    <property type="match status" value="2"/>
</dbReference>
<dbReference type="InterPro" id="IPR036322">
    <property type="entry name" value="WD40_repeat_dom_sf"/>
</dbReference>
<dbReference type="PANTHER" id="PTHR22851:SF0">
    <property type="entry name" value="DDB1- AND CUL4-ASSOCIATED FACTOR 13"/>
    <property type="match status" value="1"/>
</dbReference>
<keyword evidence="7" id="KW-0687">Ribonucleoprotein</keyword>
<keyword evidence="6" id="KW-0539">Nucleus</keyword>
<feature type="repeat" description="WD" evidence="9">
    <location>
        <begin position="329"/>
        <end position="370"/>
    </location>
</feature>
<evidence type="ECO:0000256" key="8">
    <source>
        <dbReference type="ARBA" id="ARBA00032239"/>
    </source>
</evidence>
<dbReference type="GO" id="GO:0016567">
    <property type="term" value="P:protein ubiquitination"/>
    <property type="evidence" value="ECO:0007669"/>
    <property type="project" value="UniProtKB-UniPathway"/>
</dbReference>
<evidence type="ECO:0000256" key="4">
    <source>
        <dbReference type="ARBA" id="ARBA00022574"/>
    </source>
</evidence>
<dbReference type="PROSITE" id="PS00678">
    <property type="entry name" value="WD_REPEATS_1"/>
    <property type="match status" value="2"/>
</dbReference>
<accession>A0A6B2L418</accession>
<evidence type="ECO:0000256" key="10">
    <source>
        <dbReference type="SAM" id="MobiDB-lite"/>
    </source>
</evidence>
<dbReference type="InterPro" id="IPR051733">
    <property type="entry name" value="WD_repeat_DCAF13/WDSOF1"/>
</dbReference>
<organism evidence="12">
    <name type="scientific">Arcella intermedia</name>
    <dbReference type="NCBI Taxonomy" id="1963864"/>
    <lineage>
        <taxon>Eukaryota</taxon>
        <taxon>Amoebozoa</taxon>
        <taxon>Tubulinea</taxon>
        <taxon>Elardia</taxon>
        <taxon>Arcellinida</taxon>
        <taxon>Sphaerothecina</taxon>
        <taxon>Arcellidae</taxon>
        <taxon>Arcella</taxon>
    </lineage>
</organism>
<feature type="repeat" description="WD" evidence="9">
    <location>
        <begin position="62"/>
        <end position="104"/>
    </location>
</feature>
<evidence type="ECO:0000256" key="1">
    <source>
        <dbReference type="ARBA" id="ARBA00004604"/>
    </source>
</evidence>
<evidence type="ECO:0000259" key="11">
    <source>
        <dbReference type="Pfam" id="PF04158"/>
    </source>
</evidence>
<name>A0A6B2L418_9EUKA</name>
<dbReference type="Pfam" id="PF00400">
    <property type="entry name" value="WD40"/>
    <property type="match status" value="4"/>
</dbReference>